<dbReference type="AlphaFoldDB" id="A0A0K6HWA7"/>
<gene>
    <name evidence="2" type="ORF">Ga0061067_103459</name>
</gene>
<dbReference type="InterPro" id="IPR036286">
    <property type="entry name" value="LexA/Signal_pep-like_sf"/>
</dbReference>
<dbReference type="Proteomes" id="UP000183900">
    <property type="component" value="Unassembled WGS sequence"/>
</dbReference>
<proteinExistence type="predicted"/>
<dbReference type="Gene3D" id="2.10.109.10">
    <property type="entry name" value="Umud Fragment, subunit A"/>
    <property type="match status" value="1"/>
</dbReference>
<keyword evidence="3" id="KW-1185">Reference proteome</keyword>
<dbReference type="InterPro" id="IPR015927">
    <property type="entry name" value="Peptidase_S24_S26A/B/C"/>
</dbReference>
<sequence>MLSHERVWAAIDALATRKRLSPSALARRAGLDPTTFNPSKRVAGDGRPRWPSTESLAKILEATGAQLSDFAQLVEGDAITAPAKAANGITMPFARLCEARDGAGFFDATGNPAGAGWDEISFPDDLGSQVYALGVGGDDYLPLYRDGDIIVIAPGIPIRRGDRIVLRQTTGGMLVGSFVMRTARRLELHTLGRSGTITAMDLDSIAWMARIVWASQ</sequence>
<organism evidence="2 3">
    <name type="scientific">Pannonibacter indicus</name>
    <dbReference type="NCBI Taxonomy" id="466044"/>
    <lineage>
        <taxon>Bacteria</taxon>
        <taxon>Pseudomonadati</taxon>
        <taxon>Pseudomonadota</taxon>
        <taxon>Alphaproteobacteria</taxon>
        <taxon>Hyphomicrobiales</taxon>
        <taxon>Stappiaceae</taxon>
        <taxon>Pannonibacter</taxon>
    </lineage>
</organism>
<evidence type="ECO:0000313" key="3">
    <source>
        <dbReference type="Proteomes" id="UP000183900"/>
    </source>
</evidence>
<evidence type="ECO:0000259" key="1">
    <source>
        <dbReference type="Pfam" id="PF00717"/>
    </source>
</evidence>
<name>A0A0K6HWA7_9HYPH</name>
<dbReference type="Pfam" id="PF00717">
    <property type="entry name" value="Peptidase_S24"/>
    <property type="match status" value="1"/>
</dbReference>
<reference evidence="3" key="1">
    <citation type="submission" date="2015-08" db="EMBL/GenBank/DDBJ databases">
        <authorList>
            <person name="Varghese N."/>
        </authorList>
    </citation>
    <scope>NUCLEOTIDE SEQUENCE [LARGE SCALE GENOMIC DNA]</scope>
    <source>
        <strain evidence="3">DSM 23407</strain>
    </source>
</reference>
<dbReference type="RefSeq" id="WP_055455209.1">
    <property type="nucleotide sequence ID" value="NZ_CYHE01000003.1"/>
</dbReference>
<feature type="domain" description="Peptidase S24/S26A/S26B/S26C" evidence="1">
    <location>
        <begin position="124"/>
        <end position="211"/>
    </location>
</feature>
<protein>
    <submittedName>
        <fullName evidence="2">Phage repressor protein C, contains Cro/C1-type HTH and peptisase s24 domains</fullName>
    </submittedName>
</protein>
<dbReference type="SUPFAM" id="SSF51306">
    <property type="entry name" value="LexA/Signal peptidase"/>
    <property type="match status" value="1"/>
</dbReference>
<dbReference type="InterPro" id="IPR039418">
    <property type="entry name" value="LexA-like"/>
</dbReference>
<dbReference type="EMBL" id="CYHE01000003">
    <property type="protein sequence ID" value="CUA95170.1"/>
    <property type="molecule type" value="Genomic_DNA"/>
</dbReference>
<evidence type="ECO:0000313" key="2">
    <source>
        <dbReference type="EMBL" id="CUA95170.1"/>
    </source>
</evidence>
<accession>A0A0K6HWA7</accession>
<dbReference type="CDD" id="cd06529">
    <property type="entry name" value="S24_LexA-like"/>
    <property type="match status" value="1"/>
</dbReference>